<evidence type="ECO:0000256" key="9">
    <source>
        <dbReference type="ARBA" id="ARBA00023140"/>
    </source>
</evidence>
<dbReference type="PANTHER" id="PTHR19332">
    <property type="entry name" value="PEROXISOMAL MEMBRANE PROTEIN PEX13"/>
    <property type="match status" value="1"/>
</dbReference>
<gene>
    <name evidence="16" type="primary">Mo01603</name>
    <name evidence="16" type="ORF">E5Q_01603</name>
</gene>
<dbReference type="InterPro" id="IPR036028">
    <property type="entry name" value="SH3-like_dom_sf"/>
</dbReference>
<dbReference type="AlphaFoldDB" id="G7DWI8"/>
<dbReference type="InParanoid" id="G7DWI8"/>
<evidence type="ECO:0000256" key="11">
    <source>
        <dbReference type="ARBA" id="ARBA00034535"/>
    </source>
</evidence>
<evidence type="ECO:0000256" key="12">
    <source>
        <dbReference type="ARBA" id="ARBA00046271"/>
    </source>
</evidence>
<dbReference type="InterPro" id="IPR001452">
    <property type="entry name" value="SH3_domain"/>
</dbReference>
<evidence type="ECO:0000259" key="15">
    <source>
        <dbReference type="PROSITE" id="PS50002"/>
    </source>
</evidence>
<comment type="subcellular location">
    <subcellularLocation>
        <location evidence="12">Peroxisome membrane</location>
    </subcellularLocation>
</comment>
<feature type="region of interest" description="Disordered" evidence="14">
    <location>
        <begin position="434"/>
        <end position="473"/>
    </location>
</feature>
<keyword evidence="8" id="KW-0472">Membrane</keyword>
<keyword evidence="3" id="KW-0813">Transport</keyword>
<evidence type="ECO:0000256" key="10">
    <source>
        <dbReference type="ARBA" id="ARBA00029693"/>
    </source>
</evidence>
<evidence type="ECO:0000256" key="1">
    <source>
        <dbReference type="ARBA" id="ARBA00006033"/>
    </source>
</evidence>
<reference evidence="16 17" key="2">
    <citation type="journal article" date="2012" name="Open Biol.">
        <title>Characteristics of nucleosomes and linker DNA regions on the genome of the basidiomycete Mixia osmundae revealed by mono- and dinucleosome mapping.</title>
        <authorList>
            <person name="Nishida H."/>
            <person name="Kondo S."/>
            <person name="Matsumoto T."/>
            <person name="Suzuki Y."/>
            <person name="Yoshikawa H."/>
            <person name="Taylor T.D."/>
            <person name="Sugiyama J."/>
        </authorList>
    </citation>
    <scope>NUCLEOTIDE SEQUENCE [LARGE SCALE GENOMIC DNA]</scope>
    <source>
        <strain evidence="17">CBS 9802 / IAM 14324 / JCM 22182 / KY 12970</strain>
    </source>
</reference>
<dbReference type="STRING" id="764103.G7DWI8"/>
<dbReference type="HOGENOM" id="CLU_034386_1_2_1"/>
<dbReference type="Pfam" id="PF04088">
    <property type="entry name" value="Peroxin-13_N"/>
    <property type="match status" value="1"/>
</dbReference>
<comment type="caution">
    <text evidence="16">The sequence shown here is derived from an EMBL/GenBank/DDBJ whole genome shotgun (WGS) entry which is preliminary data.</text>
</comment>
<keyword evidence="7" id="KW-0811">Translocation</keyword>
<dbReference type="SUPFAM" id="SSF50044">
    <property type="entry name" value="SH3-domain"/>
    <property type="match status" value="1"/>
</dbReference>
<dbReference type="OMA" id="RTPMRPW"/>
<evidence type="ECO:0000256" key="4">
    <source>
        <dbReference type="ARBA" id="ARBA00022692"/>
    </source>
</evidence>
<accession>G7DWI8</accession>
<dbReference type="Gene3D" id="2.30.30.40">
    <property type="entry name" value="SH3 Domains"/>
    <property type="match status" value="1"/>
</dbReference>
<comment type="similarity">
    <text evidence="1">Belongs to the peroxin-13 family.</text>
</comment>
<keyword evidence="5" id="KW-0653">Protein transport</keyword>
<keyword evidence="6" id="KW-1133">Transmembrane helix</keyword>
<keyword evidence="4" id="KW-0812">Transmembrane</keyword>
<dbReference type="eggNOG" id="KOG3875">
    <property type="taxonomic scope" value="Eukaryota"/>
</dbReference>
<dbReference type="OrthoDB" id="10037838at2759"/>
<keyword evidence="9" id="KW-0576">Peroxisome</keyword>
<dbReference type="RefSeq" id="XP_014565923.1">
    <property type="nucleotide sequence ID" value="XM_014710437.1"/>
</dbReference>
<dbReference type="SMART" id="SM00326">
    <property type="entry name" value="SH3"/>
    <property type="match status" value="1"/>
</dbReference>
<organism evidence="16 17">
    <name type="scientific">Mixia osmundae (strain CBS 9802 / IAM 14324 / JCM 22182 / KY 12970)</name>
    <dbReference type="NCBI Taxonomy" id="764103"/>
    <lineage>
        <taxon>Eukaryota</taxon>
        <taxon>Fungi</taxon>
        <taxon>Dikarya</taxon>
        <taxon>Basidiomycota</taxon>
        <taxon>Pucciniomycotina</taxon>
        <taxon>Mixiomycetes</taxon>
        <taxon>Mixiales</taxon>
        <taxon>Mixiaceae</taxon>
        <taxon>Mixia</taxon>
    </lineage>
</organism>
<dbReference type="GO" id="GO:1990429">
    <property type="term" value="C:peroxisomal importomer complex"/>
    <property type="evidence" value="ECO:0007669"/>
    <property type="project" value="TreeGrafter"/>
</dbReference>
<evidence type="ECO:0000313" key="16">
    <source>
        <dbReference type="EMBL" id="GAA94948.1"/>
    </source>
</evidence>
<dbReference type="FunCoup" id="G7DWI8">
    <property type="interactions" value="90"/>
</dbReference>
<dbReference type="Proteomes" id="UP000009131">
    <property type="component" value="Unassembled WGS sequence"/>
</dbReference>
<dbReference type="Pfam" id="PF07653">
    <property type="entry name" value="SH3_2"/>
    <property type="match status" value="1"/>
</dbReference>
<evidence type="ECO:0000256" key="6">
    <source>
        <dbReference type="ARBA" id="ARBA00022989"/>
    </source>
</evidence>
<keyword evidence="2 13" id="KW-0728">SH3 domain</keyword>
<name>G7DWI8_MIXOS</name>
<feature type="compositionally biased region" description="Gly residues" evidence="14">
    <location>
        <begin position="456"/>
        <end position="473"/>
    </location>
</feature>
<evidence type="ECO:0000313" key="17">
    <source>
        <dbReference type="Proteomes" id="UP000009131"/>
    </source>
</evidence>
<dbReference type="PROSITE" id="PS50002">
    <property type="entry name" value="SH3"/>
    <property type="match status" value="1"/>
</dbReference>
<evidence type="ECO:0000256" key="5">
    <source>
        <dbReference type="ARBA" id="ARBA00022927"/>
    </source>
</evidence>
<dbReference type="EMBL" id="BABT02000052">
    <property type="protein sequence ID" value="GAA94948.1"/>
    <property type="molecule type" value="Genomic_DNA"/>
</dbReference>
<sequence length="473" mass="49027">MPSPPKPWERGNGASTTTMPSGHGQGGDPARCPAVNPSAATGVTQTASALDSSVPALPARPATMTAAGSQAVTPYGAANSAYSPYGGAASRYGSTMGTMGSYGGYGSSYTSPYSRMGSSYGGMGMGMGGYGGYGGMGGMGGYGMGMGGYGMGMGGFGAGMGMPGGPGDPSLTQRMEAGTQATFQIIESIVGAFGGFAQMLESTFMATHSSFFAMIGVAEQFGHLRNYLGQVLSIFTLIRWLRSMLNRVLGREDPLALMPSGNSGQLTADGFRAFEATGQVAGPSMPGQAGVRPSRKPIVMFFLTVVGLPYLMNRFVRMINARQEEEARLRGELPPGQQGLLMGPDGQPLPTHMQPPHVQGLPGGAPEAIDPATLTFVRAVHPHTTQDPLELNFNSNDIIAVLTPPAERQEPGWWRGRMRDGRIGWFPSTHVAELPSNNKVADKPVKPVNDSKDQGKGAGDPPAGGGHGAIKSA</sequence>
<evidence type="ECO:0000256" key="2">
    <source>
        <dbReference type="ARBA" id="ARBA00022443"/>
    </source>
</evidence>
<evidence type="ECO:0000256" key="14">
    <source>
        <dbReference type="SAM" id="MobiDB-lite"/>
    </source>
</evidence>
<dbReference type="GO" id="GO:0005778">
    <property type="term" value="C:peroxisomal membrane"/>
    <property type="evidence" value="ECO:0007669"/>
    <property type="project" value="UniProtKB-SubCell"/>
</dbReference>
<reference evidence="16 17" key="1">
    <citation type="journal article" date="2011" name="J. Gen. Appl. Microbiol.">
        <title>Draft genome sequencing of the enigmatic basidiomycete Mixia osmundae.</title>
        <authorList>
            <person name="Nishida H."/>
            <person name="Nagatsuka Y."/>
            <person name="Sugiyama J."/>
        </authorList>
    </citation>
    <scope>NUCLEOTIDE SEQUENCE [LARGE SCALE GENOMIC DNA]</scope>
    <source>
        <strain evidence="17">CBS 9802 / IAM 14324 / JCM 22182 / KY 12970</strain>
    </source>
</reference>
<feature type="domain" description="SH3" evidence="15">
    <location>
        <begin position="372"/>
        <end position="436"/>
    </location>
</feature>
<dbReference type="PANTHER" id="PTHR19332:SF1">
    <property type="entry name" value="PEROXISOMAL MEMBRANE PROTEIN PEX13"/>
    <property type="match status" value="1"/>
</dbReference>
<dbReference type="InterPro" id="IPR007223">
    <property type="entry name" value="Peroxin-13_N"/>
</dbReference>
<dbReference type="InterPro" id="IPR035463">
    <property type="entry name" value="Pex13"/>
</dbReference>
<protein>
    <recommendedName>
        <fullName evidence="11">Peroxisomal membrane protein PEX13</fullName>
    </recommendedName>
    <alternativeName>
        <fullName evidence="10">Peroxin-13</fullName>
    </alternativeName>
</protein>
<feature type="compositionally biased region" description="Basic and acidic residues" evidence="14">
    <location>
        <begin position="440"/>
        <end position="455"/>
    </location>
</feature>
<feature type="region of interest" description="Disordered" evidence="14">
    <location>
        <begin position="1"/>
        <end position="40"/>
    </location>
</feature>
<evidence type="ECO:0000256" key="8">
    <source>
        <dbReference type="ARBA" id="ARBA00023136"/>
    </source>
</evidence>
<evidence type="ECO:0000256" key="7">
    <source>
        <dbReference type="ARBA" id="ARBA00023010"/>
    </source>
</evidence>
<proteinExistence type="inferred from homology"/>
<dbReference type="GO" id="GO:0016560">
    <property type="term" value="P:protein import into peroxisome matrix, docking"/>
    <property type="evidence" value="ECO:0007669"/>
    <property type="project" value="InterPro"/>
</dbReference>
<evidence type="ECO:0000256" key="3">
    <source>
        <dbReference type="ARBA" id="ARBA00022448"/>
    </source>
</evidence>
<keyword evidence="17" id="KW-1185">Reference proteome</keyword>
<evidence type="ECO:0000256" key="13">
    <source>
        <dbReference type="PROSITE-ProRule" id="PRU00192"/>
    </source>
</evidence>